<dbReference type="EMBL" id="CP047593">
    <property type="protein sequence ID" value="QHI68480.1"/>
    <property type="molecule type" value="Genomic_DNA"/>
</dbReference>
<keyword evidence="2" id="KW-1185">Reference proteome</keyword>
<gene>
    <name evidence="1" type="ORF">GT409_03095</name>
</gene>
<proteinExistence type="predicted"/>
<organism evidence="1 2">
    <name type="scientific">Tichowtungia aerotolerans</name>
    <dbReference type="NCBI Taxonomy" id="2697043"/>
    <lineage>
        <taxon>Bacteria</taxon>
        <taxon>Pseudomonadati</taxon>
        <taxon>Kiritimatiellota</taxon>
        <taxon>Tichowtungiia</taxon>
        <taxon>Tichowtungiales</taxon>
        <taxon>Tichowtungiaceae</taxon>
        <taxon>Tichowtungia</taxon>
    </lineage>
</organism>
<accession>A0A6P1M1L8</accession>
<name>A0A6P1M1L8_9BACT</name>
<dbReference type="KEGG" id="taer:GT409_03095"/>
<protein>
    <submittedName>
        <fullName evidence="1">Uncharacterized protein</fullName>
    </submittedName>
</protein>
<dbReference type="Proteomes" id="UP000464954">
    <property type="component" value="Chromosome"/>
</dbReference>
<reference evidence="1 2" key="1">
    <citation type="submission" date="2020-01" db="EMBL/GenBank/DDBJ databases">
        <title>Ponticoccus aerotolerans gen. nov., sp. nov., an anaerobic bacterium and proposal of Ponticoccusceae fam. nov., Ponticoccusles ord. nov. and Ponticoccuse classis nov. in the phylum Kiritimatiellaeota.</title>
        <authorList>
            <person name="Zhou L.Y."/>
            <person name="Du Z.J."/>
        </authorList>
    </citation>
    <scope>NUCLEOTIDE SEQUENCE [LARGE SCALE GENOMIC DNA]</scope>
    <source>
        <strain evidence="1 2">S-5007</strain>
    </source>
</reference>
<evidence type="ECO:0000313" key="2">
    <source>
        <dbReference type="Proteomes" id="UP000464954"/>
    </source>
</evidence>
<dbReference type="RefSeq" id="WP_160626843.1">
    <property type="nucleotide sequence ID" value="NZ_CP047593.1"/>
</dbReference>
<dbReference type="AlphaFoldDB" id="A0A6P1M1L8"/>
<sequence>MAFRLLNITNEVALSDGSQSDLETLLSSDPAYKIPRLKNGDINCRKLVEQFRLPEDLPRNLANALYYIDAMATNDGADQLQTEFEKVHPDFTLQEAHVCPIGCSIKAWLKDSDLVKRVLAETSVENIQATDVFRGPLGETRKTVTKKQISKLTTLMGLWFDANRRGKRAEITYFKRAGAIWFVVRRGDAFKREAQINQDTGESVASFGYKELHDIVIYDSEINDLQVHADGTKVKRQYALAFGEALFGDLDFFQPGDVYTLKPLLKKKSGALNCGGIPGLNGARLFRIEYPVGNSQNETVAHKSDDLLLSFDEREKALASSGVLWNSIQQLRQATIKLEFAEVDGVQIGERSVRICPPGRVLFKRDGAAPLIERFLKQNGYVLDKPEAEDAENPA</sequence>
<evidence type="ECO:0000313" key="1">
    <source>
        <dbReference type="EMBL" id="QHI68480.1"/>
    </source>
</evidence>